<dbReference type="Proteomes" id="UP000070174">
    <property type="component" value="Unassembled WGS sequence"/>
</dbReference>
<evidence type="ECO:0000313" key="2">
    <source>
        <dbReference type="Proteomes" id="UP000070174"/>
    </source>
</evidence>
<dbReference type="EMBL" id="LRQE01000021">
    <property type="protein sequence ID" value="KXA31049.1"/>
    <property type="molecule type" value="Genomic_DNA"/>
</dbReference>
<reference evidence="1 2" key="1">
    <citation type="submission" date="2016-01" db="EMBL/GenBank/DDBJ databases">
        <authorList>
            <person name="Oliw E.H."/>
        </authorList>
    </citation>
    <scope>NUCLEOTIDE SEQUENCE [LARGE SCALE GENOMIC DNA]</scope>
    <source>
        <strain evidence="1 2">CMW7756A</strain>
    </source>
</reference>
<gene>
    <name evidence="1" type="ORF">HMPREF3229_00647</name>
</gene>
<evidence type="ECO:0000313" key="1">
    <source>
        <dbReference type="EMBL" id="KXA31049.1"/>
    </source>
</evidence>
<accession>A0A133PR10</accession>
<organism evidence="1">
    <name type="scientific">Peptoniphilus harei</name>
    <dbReference type="NCBI Taxonomy" id="54005"/>
    <lineage>
        <taxon>Bacteria</taxon>
        <taxon>Bacillati</taxon>
        <taxon>Bacillota</taxon>
        <taxon>Tissierellia</taxon>
        <taxon>Tissierellales</taxon>
        <taxon>Peptoniphilaceae</taxon>
        <taxon>Peptoniphilus</taxon>
    </lineage>
</organism>
<dbReference type="PATRIC" id="fig|54005.3.peg.637"/>
<name>A0A133PR10_9FIRM</name>
<dbReference type="AlphaFoldDB" id="A0A133PR10"/>
<dbReference type="RefSeq" id="WP_005957023.1">
    <property type="nucleotide sequence ID" value="NZ_CABJAL010000001.1"/>
</dbReference>
<comment type="caution">
    <text evidence="1">The sequence shown here is derived from an EMBL/GenBank/DDBJ whole genome shotgun (WGS) entry which is preliminary data.</text>
</comment>
<sequence length="138" mass="16164">MSDFLLKLFKVESINKLPIDRLYPIVEALDQDQRKLIASSYELGLEGLSEREEIDAIHEMILSKFKDTLLSFDEKEHKSFYDFYNGTVDYGDENVYVNMKKFTSLGLMYLFLSKTGGYFNFVIPVELIEEYERLLKSS</sequence>
<protein>
    <submittedName>
        <fullName evidence="1">Uncharacterized protein</fullName>
    </submittedName>
</protein>
<proteinExistence type="predicted"/>